<dbReference type="STRING" id="64971.SAMN05421831_101404"/>
<dbReference type="GO" id="GO:0071555">
    <property type="term" value="P:cell wall organization"/>
    <property type="evidence" value="ECO:0007669"/>
    <property type="project" value="UniProtKB-KW"/>
</dbReference>
<comment type="catalytic activity">
    <reaction evidence="1">
        <text>Hydrolyzes the link between N-acetylmuramoyl residues and L-amino acid residues in certain cell-wall glycopeptides.</text>
        <dbReference type="EC" id="3.5.1.28"/>
    </reaction>
</comment>
<dbReference type="PANTHER" id="PTHR30404:SF0">
    <property type="entry name" value="N-ACETYLMURAMOYL-L-ALANINE AMIDASE AMIC"/>
    <property type="match status" value="1"/>
</dbReference>
<dbReference type="PROSITE" id="PS51782">
    <property type="entry name" value="LYSM"/>
    <property type="match status" value="1"/>
</dbReference>
<dbReference type="AlphaFoldDB" id="A0A1H6QD74"/>
<evidence type="ECO:0000256" key="9">
    <source>
        <dbReference type="ARBA" id="ARBA00074581"/>
    </source>
</evidence>
<dbReference type="EMBL" id="FNYH01000001">
    <property type="protein sequence ID" value="SEI41641.1"/>
    <property type="molecule type" value="Genomic_DNA"/>
</dbReference>
<proteinExistence type="inferred from homology"/>
<dbReference type="SMART" id="SM00646">
    <property type="entry name" value="Ami_3"/>
    <property type="match status" value="1"/>
</dbReference>
<evidence type="ECO:0000256" key="6">
    <source>
        <dbReference type="ARBA" id="ARBA00022764"/>
    </source>
</evidence>
<dbReference type="Gene3D" id="3.40.630.40">
    <property type="entry name" value="Zn-dependent exopeptidases"/>
    <property type="match status" value="1"/>
</dbReference>
<evidence type="ECO:0000256" key="1">
    <source>
        <dbReference type="ARBA" id="ARBA00001561"/>
    </source>
</evidence>
<dbReference type="GO" id="GO:0008745">
    <property type="term" value="F:N-acetylmuramoyl-L-alanine amidase activity"/>
    <property type="evidence" value="ECO:0007669"/>
    <property type="project" value="UniProtKB-EC"/>
</dbReference>
<dbReference type="InterPro" id="IPR036779">
    <property type="entry name" value="LysM_dom_sf"/>
</dbReference>
<feature type="compositionally biased region" description="Low complexity" evidence="10">
    <location>
        <begin position="142"/>
        <end position="156"/>
    </location>
</feature>
<dbReference type="PANTHER" id="PTHR30404">
    <property type="entry name" value="N-ACETYLMURAMOYL-L-ALANINE AMIDASE"/>
    <property type="match status" value="1"/>
</dbReference>
<dbReference type="InterPro" id="IPR018392">
    <property type="entry name" value="LysM"/>
</dbReference>
<dbReference type="FunFam" id="3.40.630.40:FF:000001">
    <property type="entry name" value="N-acetylmuramoyl-L-alanine amidase"/>
    <property type="match status" value="1"/>
</dbReference>
<dbReference type="Pfam" id="PF01520">
    <property type="entry name" value="Amidase_3"/>
    <property type="match status" value="1"/>
</dbReference>
<dbReference type="Proteomes" id="UP000242999">
    <property type="component" value="Unassembled WGS sequence"/>
</dbReference>
<dbReference type="GO" id="GO:0009253">
    <property type="term" value="P:peptidoglycan catabolic process"/>
    <property type="evidence" value="ECO:0007669"/>
    <property type="project" value="InterPro"/>
</dbReference>
<sequence>MRAWGRISALLGYSFVGTLLLLSGWHVQAATIEGARLWPAPDHTRLVFDMSGPIKYTWFALKNPERIVIDIETSRLKAEFNRLPLDNTPIKRIRSATKSDRTLRLVLDLSQSVEVKDFTLAPNQQYGHRLVIDLVYEKLAANPSNKSPSKSSTSPPVQNQTQPSPDTQSKATLIQAPDGERNIIIAIDAGHGGDDPGAKGPAGTHEKDVVLKIARYLHDQLGKERGFEPFLVRTGDYYIGLRKRTQIARKKRADLFISVHADAFRSPQPRGSSVYALSQRGATSETARWLAASENRADLIGGVEGLLSLDDKDETLAGVLLDLTMTATLSDSLNVGSQVLKSIGRINKLHKSDVEQAGFVVLKSPDIPSILVETGFISNPQEERRLRTASYQRKMADSIGTGVKKYFYSNPPPNTLLATEKKRNAFRTYVIVRGDTLSEIARRHRVDMGELRRVNKLKDDQIQVGQVLQIPTS</sequence>
<dbReference type="Gene3D" id="3.10.350.10">
    <property type="entry name" value="LysM domain"/>
    <property type="match status" value="1"/>
</dbReference>
<evidence type="ECO:0000313" key="12">
    <source>
        <dbReference type="EMBL" id="SEI41641.1"/>
    </source>
</evidence>
<keyword evidence="6" id="KW-0574">Periplasm</keyword>
<dbReference type="Pfam" id="PF01476">
    <property type="entry name" value="LysM"/>
    <property type="match status" value="1"/>
</dbReference>
<feature type="region of interest" description="Disordered" evidence="10">
    <location>
        <begin position="142"/>
        <end position="170"/>
    </location>
</feature>
<dbReference type="InterPro" id="IPR002508">
    <property type="entry name" value="MurNAc-LAA_cat"/>
</dbReference>
<dbReference type="SMART" id="SM00257">
    <property type="entry name" value="LysM"/>
    <property type="match status" value="1"/>
</dbReference>
<evidence type="ECO:0000256" key="8">
    <source>
        <dbReference type="ARBA" id="ARBA00023316"/>
    </source>
</evidence>
<dbReference type="SUPFAM" id="SSF53187">
    <property type="entry name" value="Zn-dependent exopeptidases"/>
    <property type="match status" value="1"/>
</dbReference>
<name>A0A1H6QD74_9GAMM</name>
<evidence type="ECO:0000256" key="4">
    <source>
        <dbReference type="ARBA" id="ARBA00011901"/>
    </source>
</evidence>
<dbReference type="Gene3D" id="2.60.40.3500">
    <property type="match status" value="1"/>
</dbReference>
<keyword evidence="5" id="KW-0732">Signal</keyword>
<organism evidence="12 13">
    <name type="scientific">Allopseudospirillum japonicum</name>
    <dbReference type="NCBI Taxonomy" id="64971"/>
    <lineage>
        <taxon>Bacteria</taxon>
        <taxon>Pseudomonadati</taxon>
        <taxon>Pseudomonadota</taxon>
        <taxon>Gammaproteobacteria</taxon>
        <taxon>Oceanospirillales</taxon>
        <taxon>Oceanospirillaceae</taxon>
        <taxon>Allopseudospirillum</taxon>
    </lineage>
</organism>
<dbReference type="Pfam" id="PF11741">
    <property type="entry name" value="AMIN"/>
    <property type="match status" value="1"/>
</dbReference>
<evidence type="ECO:0000256" key="5">
    <source>
        <dbReference type="ARBA" id="ARBA00022729"/>
    </source>
</evidence>
<evidence type="ECO:0000256" key="2">
    <source>
        <dbReference type="ARBA" id="ARBA00004418"/>
    </source>
</evidence>
<dbReference type="OrthoDB" id="9806267at2"/>
<dbReference type="GO" id="GO:0030288">
    <property type="term" value="C:outer membrane-bounded periplasmic space"/>
    <property type="evidence" value="ECO:0007669"/>
    <property type="project" value="TreeGrafter"/>
</dbReference>
<evidence type="ECO:0000256" key="3">
    <source>
        <dbReference type="ARBA" id="ARBA00010860"/>
    </source>
</evidence>
<evidence type="ECO:0000259" key="11">
    <source>
        <dbReference type="PROSITE" id="PS51782"/>
    </source>
</evidence>
<reference evidence="13" key="1">
    <citation type="submission" date="2016-10" db="EMBL/GenBank/DDBJ databases">
        <authorList>
            <person name="Varghese N."/>
            <person name="Submissions S."/>
        </authorList>
    </citation>
    <scope>NUCLEOTIDE SEQUENCE [LARGE SCALE GENOMIC DNA]</scope>
    <source>
        <strain evidence="13">DSM 7165</strain>
    </source>
</reference>
<dbReference type="InterPro" id="IPR050695">
    <property type="entry name" value="N-acetylmuramoyl_amidase_3"/>
</dbReference>
<accession>A0A1H6QD74</accession>
<dbReference type="SUPFAM" id="SSF54106">
    <property type="entry name" value="LysM domain"/>
    <property type="match status" value="1"/>
</dbReference>
<feature type="domain" description="LysM" evidence="11">
    <location>
        <begin position="427"/>
        <end position="470"/>
    </location>
</feature>
<keyword evidence="13" id="KW-1185">Reference proteome</keyword>
<keyword evidence="7" id="KW-0378">Hydrolase</keyword>
<dbReference type="EC" id="3.5.1.28" evidence="4"/>
<gene>
    <name evidence="12" type="ORF">SAMN05421831_101404</name>
</gene>
<keyword evidence="8" id="KW-0961">Cell wall biogenesis/degradation</keyword>
<comment type="similarity">
    <text evidence="3">Belongs to the N-acetylmuramoyl-L-alanine amidase 3 family.</text>
</comment>
<evidence type="ECO:0000256" key="10">
    <source>
        <dbReference type="SAM" id="MobiDB-lite"/>
    </source>
</evidence>
<dbReference type="InterPro" id="IPR021731">
    <property type="entry name" value="AMIN_dom"/>
</dbReference>
<protein>
    <recommendedName>
        <fullName evidence="9">N-acetylmuramoyl-L-alanine amidase AmiC</fullName>
        <ecNumber evidence="4">3.5.1.28</ecNumber>
    </recommendedName>
</protein>
<evidence type="ECO:0000256" key="7">
    <source>
        <dbReference type="ARBA" id="ARBA00022801"/>
    </source>
</evidence>
<dbReference type="CDD" id="cd00118">
    <property type="entry name" value="LysM"/>
    <property type="match status" value="1"/>
</dbReference>
<comment type="subcellular location">
    <subcellularLocation>
        <location evidence="2">Periplasm</location>
    </subcellularLocation>
</comment>
<dbReference type="CDD" id="cd02696">
    <property type="entry name" value="MurNAc-LAA"/>
    <property type="match status" value="1"/>
</dbReference>
<evidence type="ECO:0000313" key="13">
    <source>
        <dbReference type="Proteomes" id="UP000242999"/>
    </source>
</evidence>
<feature type="compositionally biased region" description="Polar residues" evidence="10">
    <location>
        <begin position="157"/>
        <end position="170"/>
    </location>
</feature>
<dbReference type="RefSeq" id="WP_093308269.1">
    <property type="nucleotide sequence ID" value="NZ_FNYH01000001.1"/>
</dbReference>